<accession>A0ACC1HJA6</accession>
<name>A0ACC1HJA6_9FUNG</name>
<organism evidence="1 2">
    <name type="scientific">Spiromyces aspiralis</name>
    <dbReference type="NCBI Taxonomy" id="68401"/>
    <lineage>
        <taxon>Eukaryota</taxon>
        <taxon>Fungi</taxon>
        <taxon>Fungi incertae sedis</taxon>
        <taxon>Zoopagomycota</taxon>
        <taxon>Kickxellomycotina</taxon>
        <taxon>Kickxellomycetes</taxon>
        <taxon>Kickxellales</taxon>
        <taxon>Kickxellaceae</taxon>
        <taxon>Spiromyces</taxon>
    </lineage>
</organism>
<gene>
    <name evidence="1" type="primary">WDR5</name>
    <name evidence="1" type="ORF">EV182_000649</name>
</gene>
<reference evidence="1" key="1">
    <citation type="submission" date="2022-06" db="EMBL/GenBank/DDBJ databases">
        <title>Phylogenomic reconstructions and comparative analyses of Kickxellomycotina fungi.</title>
        <authorList>
            <person name="Reynolds N.K."/>
            <person name="Stajich J.E."/>
            <person name="Barry K."/>
            <person name="Grigoriev I.V."/>
            <person name="Crous P."/>
            <person name="Smith M.E."/>
        </authorList>
    </citation>
    <scope>NUCLEOTIDE SEQUENCE</scope>
    <source>
        <strain evidence="1">RSA 2271</strain>
    </source>
</reference>
<proteinExistence type="predicted"/>
<dbReference type="Proteomes" id="UP001145114">
    <property type="component" value="Unassembled WGS sequence"/>
</dbReference>
<sequence length="492" mass="53799">METEDQAHAPAAKRPRYSAKHMGNSVPGNHHGDGRPKASADGSAENTDPHSLVTKRIGAGKIGSFPRPAGKTLSGKRINIPAATSDTYSSDGSDTDSDADSRADDDDDSSDEDGAGRPGRTVDPNKGLDEAPLTESLNVDVVARQSHHQDNGTNGNDKDSGTDHQTQSQSPHRQQSSPQSAQPMQPSRSEPTASAAPDQDTHINKQQQQQQIVNAPPERPNYQLKYSLVGHRKAISSVKFSPDAADKTIKIWDAYTGKFIKTLEGHMGGLSDVAWSTDSQYLASASDDKTIKIWNRETGRCLKTLRGHTNYVFCVNYNPNSNLLVSGSFDETVRIWDINKGKCIKTLPAHSDPVTAVQFNRDGTMIVSCSCDGLMSFVKFSPNGKFILASTQDNTIRLWNYHTGKCLKTYTGHKNTKYCCFASFSVTSGKWIVSGSEDHKVYIWNLQNKQIVQTLEAHNDTVICVACHPIKNIIASAALEHDKSVKLWFSDV</sequence>
<comment type="caution">
    <text evidence="1">The sequence shown here is derived from an EMBL/GenBank/DDBJ whole genome shotgun (WGS) entry which is preliminary data.</text>
</comment>
<keyword evidence="2" id="KW-1185">Reference proteome</keyword>
<evidence type="ECO:0000313" key="2">
    <source>
        <dbReference type="Proteomes" id="UP001145114"/>
    </source>
</evidence>
<protein>
    <submittedName>
        <fullName evidence="1">WD repeat-containing protein 5</fullName>
    </submittedName>
</protein>
<evidence type="ECO:0000313" key="1">
    <source>
        <dbReference type="EMBL" id="KAJ1675751.1"/>
    </source>
</evidence>
<dbReference type="EMBL" id="JAMZIH010005184">
    <property type="protein sequence ID" value="KAJ1675751.1"/>
    <property type="molecule type" value="Genomic_DNA"/>
</dbReference>